<organism evidence="1 2">
    <name type="scientific">Aristaeella hokkaidonensis</name>
    <dbReference type="NCBI Taxonomy" id="3046382"/>
    <lineage>
        <taxon>Bacteria</taxon>
        <taxon>Bacillati</taxon>
        <taxon>Bacillota</taxon>
        <taxon>Clostridia</taxon>
        <taxon>Eubacteriales</taxon>
        <taxon>Aristaeellaceae</taxon>
        <taxon>Aristaeella</taxon>
    </lineage>
</organism>
<accession>A0AC61N3W1</accession>
<keyword evidence="1" id="KW-0378">Hydrolase</keyword>
<name>A0AC61N3W1_9FIRM</name>
<proteinExistence type="predicted"/>
<keyword evidence="2" id="KW-1185">Reference proteome</keyword>
<keyword evidence="1" id="KW-0645">Protease</keyword>
<reference evidence="1" key="1">
    <citation type="submission" date="2021-01" db="EMBL/GenBank/DDBJ databases">
        <title>Complete genome sequence of Clostridiales bacterium R-7.</title>
        <authorList>
            <person name="Mahoney-Kurpe S.C."/>
            <person name="Palevich N."/>
            <person name="Koike S."/>
            <person name="Moon C.D."/>
            <person name="Attwood G.T."/>
        </authorList>
    </citation>
    <scope>NUCLEOTIDE SEQUENCE</scope>
    <source>
        <strain evidence="1">R-7</strain>
    </source>
</reference>
<evidence type="ECO:0000313" key="1">
    <source>
        <dbReference type="EMBL" id="QUC66151.1"/>
    </source>
</evidence>
<sequence length="195" mass="21299">MKKKLRLSFNAPAVLTFTALCVIAQLISMLTHGESNRVLFSVYRASLLDPLTWVRCFTHVLGHAGWEHLLGNIMYILILGPMIEEKYGTATTAFIMAATALVIGIINMVFFPGVMLLGASGIVFAFILIASITIREDNTIPVTFILVAVLYLGQQIWQGLFSQDNVSQMAHIVGGAVGAVLGFLLGRAKQKRSPY</sequence>
<gene>
    <name evidence="1" type="ORF">JYE49_09745</name>
</gene>
<dbReference type="Proteomes" id="UP000682782">
    <property type="component" value="Chromosome"/>
</dbReference>
<protein>
    <submittedName>
        <fullName evidence="1">Rhomboid family intramembrane serine protease</fullName>
    </submittedName>
</protein>
<evidence type="ECO:0000313" key="2">
    <source>
        <dbReference type="Proteomes" id="UP000682782"/>
    </source>
</evidence>
<dbReference type="EMBL" id="CP068393">
    <property type="protein sequence ID" value="QUC66151.1"/>
    <property type="molecule type" value="Genomic_DNA"/>
</dbReference>